<sequence length="287" mass="29822">MTMITFIRDDAGLALLRFDFGGAADGIFSKAFLRELDAAVTRVAQEEDLTGVILLLKDAGPEMEAAEIRARFSLQGTAVGRSDQLRAAGAVLRRLETCGRPVVAAICGSATGAGFELALACHRRIALNDPDSLFGLSQVRSGLMPALGGTQRLPRLISIPKALPLLLEGQLLAPEDALAAGLVHELAGTPEDLMARAAAWCLSAPAAQQPWDVKGFRIPGGTGPLAPFATREFQNGTSRLKAASGDNPAPRAILSAVYEGTLLPIDTALKIEADFCAVLLGGGAGAA</sequence>
<protein>
    <submittedName>
        <fullName evidence="1">Enoyl-CoA hydratase/isomerase family protein</fullName>
    </submittedName>
</protein>
<dbReference type="PANTHER" id="PTHR43612">
    <property type="entry name" value="TRIFUNCTIONAL ENZYME SUBUNIT ALPHA"/>
    <property type="match status" value="1"/>
</dbReference>
<comment type="caution">
    <text evidence="1">The sequence shown here is derived from an EMBL/GenBank/DDBJ whole genome shotgun (WGS) entry which is preliminary data.</text>
</comment>
<dbReference type="InterPro" id="IPR029045">
    <property type="entry name" value="ClpP/crotonase-like_dom_sf"/>
</dbReference>
<evidence type="ECO:0000313" key="1">
    <source>
        <dbReference type="EMBL" id="RWY40442.1"/>
    </source>
</evidence>
<dbReference type="GO" id="GO:0016853">
    <property type="term" value="F:isomerase activity"/>
    <property type="evidence" value="ECO:0007669"/>
    <property type="project" value="UniProtKB-KW"/>
</dbReference>
<dbReference type="InterPro" id="IPR050136">
    <property type="entry name" value="FA_oxidation_alpha_subunit"/>
</dbReference>
<dbReference type="CDD" id="cd06558">
    <property type="entry name" value="crotonase-like"/>
    <property type="match status" value="1"/>
</dbReference>
<dbReference type="Proteomes" id="UP000287168">
    <property type="component" value="Unassembled WGS sequence"/>
</dbReference>
<dbReference type="PANTHER" id="PTHR43612:SF3">
    <property type="entry name" value="TRIFUNCTIONAL ENZYME SUBUNIT ALPHA, MITOCHONDRIAL"/>
    <property type="match status" value="1"/>
</dbReference>
<keyword evidence="2" id="KW-1185">Reference proteome</keyword>
<reference evidence="1 2" key="1">
    <citation type="journal article" date="2015" name="Int. J. Syst. Evol. Microbiol.">
        <title>Gemmobacter intermedius sp. nov., isolated from a white stork (Ciconia ciconia).</title>
        <authorList>
            <person name="Kampfer P."/>
            <person name="Jerzak L."/>
            <person name="Wilharm G."/>
            <person name="Golke J."/>
            <person name="Busse H.J."/>
            <person name="Glaeser S.P."/>
        </authorList>
    </citation>
    <scope>NUCLEOTIDE SEQUENCE [LARGE SCALE GENOMIC DNA]</scope>
    <source>
        <strain evidence="1 2">119/4</strain>
    </source>
</reference>
<name>A0A3S3UF91_9RHOB</name>
<dbReference type="EMBL" id="SBLC01000016">
    <property type="protein sequence ID" value="RWY40442.1"/>
    <property type="molecule type" value="Genomic_DNA"/>
</dbReference>
<proteinExistence type="predicted"/>
<dbReference type="RefSeq" id="WP_128489626.1">
    <property type="nucleotide sequence ID" value="NZ_JBHLXB010000001.1"/>
</dbReference>
<dbReference type="GO" id="GO:0004300">
    <property type="term" value="F:enoyl-CoA hydratase activity"/>
    <property type="evidence" value="ECO:0007669"/>
    <property type="project" value="TreeGrafter"/>
</dbReference>
<dbReference type="GO" id="GO:0006635">
    <property type="term" value="P:fatty acid beta-oxidation"/>
    <property type="evidence" value="ECO:0007669"/>
    <property type="project" value="TreeGrafter"/>
</dbReference>
<accession>A0A3S3UF91</accession>
<evidence type="ECO:0000313" key="2">
    <source>
        <dbReference type="Proteomes" id="UP000287168"/>
    </source>
</evidence>
<dbReference type="InterPro" id="IPR001753">
    <property type="entry name" value="Enoyl-CoA_hydra/iso"/>
</dbReference>
<dbReference type="Gene3D" id="3.90.226.10">
    <property type="entry name" value="2-enoyl-CoA Hydratase, Chain A, domain 1"/>
    <property type="match status" value="1"/>
</dbReference>
<dbReference type="AlphaFoldDB" id="A0A3S3UF91"/>
<dbReference type="Pfam" id="PF00378">
    <property type="entry name" value="ECH_1"/>
    <property type="match status" value="1"/>
</dbReference>
<dbReference type="SUPFAM" id="SSF52096">
    <property type="entry name" value="ClpP/crotonase"/>
    <property type="match status" value="1"/>
</dbReference>
<dbReference type="OrthoDB" id="9771883at2"/>
<dbReference type="GO" id="GO:0016509">
    <property type="term" value="F:long-chain (3S)-3-hydroxyacyl-CoA dehydrogenase (NAD+) activity"/>
    <property type="evidence" value="ECO:0007669"/>
    <property type="project" value="TreeGrafter"/>
</dbReference>
<keyword evidence="1" id="KW-0413">Isomerase</keyword>
<organism evidence="1 2">
    <name type="scientific">Falsigemmobacter intermedius</name>
    <dbReference type="NCBI Taxonomy" id="1553448"/>
    <lineage>
        <taxon>Bacteria</taxon>
        <taxon>Pseudomonadati</taxon>
        <taxon>Pseudomonadota</taxon>
        <taxon>Alphaproteobacteria</taxon>
        <taxon>Rhodobacterales</taxon>
        <taxon>Paracoccaceae</taxon>
        <taxon>Falsigemmobacter</taxon>
    </lineage>
</organism>
<gene>
    <name evidence="1" type="ORF">EP867_12285</name>
</gene>